<reference evidence="2" key="1">
    <citation type="submission" date="2021-02" db="EMBL/GenBank/DDBJ databases">
        <authorList>
            <person name="Syme A R."/>
            <person name="Syme A R."/>
            <person name="Moolhuijzen P."/>
        </authorList>
    </citation>
    <scope>NUCLEOTIDE SEQUENCE</scope>
    <source>
        <strain evidence="2">W1-1</strain>
    </source>
</reference>
<organism evidence="2 3">
    <name type="scientific">Pyrenophora teres f. teres</name>
    <dbReference type="NCBI Taxonomy" id="97479"/>
    <lineage>
        <taxon>Eukaryota</taxon>
        <taxon>Fungi</taxon>
        <taxon>Dikarya</taxon>
        <taxon>Ascomycota</taxon>
        <taxon>Pezizomycotina</taxon>
        <taxon>Dothideomycetes</taxon>
        <taxon>Pleosporomycetidae</taxon>
        <taxon>Pleosporales</taxon>
        <taxon>Pleosporineae</taxon>
        <taxon>Pleosporaceae</taxon>
        <taxon>Pyrenophora</taxon>
    </lineage>
</organism>
<dbReference type="AlphaFoldDB" id="A0A6S6WD04"/>
<feature type="region of interest" description="Disordered" evidence="1">
    <location>
        <begin position="173"/>
        <end position="246"/>
    </location>
</feature>
<sequence>MAYDTRPPKPAAEKALDDWLSVNQQTTDKIAQVNVDGQEVPALIISPGTAGKIERALCLGRTHRLVSLKAIEQKKNIDIEIRGNTASLEVLEYDAGIKKATMGQNYNEAQLEELTLVNHEIHNRYAKQAAWQEDKQKIDSEVKKAKEEWEAAWAAVEEVLDLVWTEAKVLKPHDDPVEDENDDVTASLPDPHPEFGHQYGYSSEESDPSSRLNENGAEDANGTGSQHGGPELDPPSAEHEELSGEQSTIHPIINTDNARAFHHWRQFPDGASDQNIIWSKRSSPAHLTDWEQEYVNREERTVSYTSSTLLPPQRPVPRVNRTPDSDEEETGFRWIHRSRRNEATPENPSGPAQSNIVNAEPTQAGPSAQQHSQSIQSQASSSTSSKRKRAEKESPQQRKSARTTVSETPSNESAEPNPRRRARIPDIFSSPYSIPR</sequence>
<feature type="compositionally biased region" description="Polar residues" evidence="1">
    <location>
        <begin position="402"/>
        <end position="414"/>
    </location>
</feature>
<feature type="region of interest" description="Disordered" evidence="1">
    <location>
        <begin position="302"/>
        <end position="436"/>
    </location>
</feature>
<dbReference type="EMBL" id="HG992986">
    <property type="protein sequence ID" value="CAE7211668.1"/>
    <property type="molecule type" value="Genomic_DNA"/>
</dbReference>
<feature type="compositionally biased region" description="Low complexity" evidence="1">
    <location>
        <begin position="367"/>
        <end position="384"/>
    </location>
</feature>
<proteinExistence type="predicted"/>
<evidence type="ECO:0000313" key="3">
    <source>
        <dbReference type="Proteomes" id="UP000472372"/>
    </source>
</evidence>
<dbReference type="Proteomes" id="UP000472372">
    <property type="component" value="Chromosome 10"/>
</dbReference>
<feature type="compositionally biased region" description="Polar residues" evidence="1">
    <location>
        <begin position="344"/>
        <end position="366"/>
    </location>
</feature>
<gene>
    <name evidence="2" type="ORF">PTTW11_10199</name>
</gene>
<accession>A0A6S6WD04</accession>
<name>A0A6S6WD04_9PLEO</name>
<evidence type="ECO:0000313" key="2">
    <source>
        <dbReference type="EMBL" id="CAE7211668.1"/>
    </source>
</evidence>
<evidence type="ECO:0000256" key="1">
    <source>
        <dbReference type="SAM" id="MobiDB-lite"/>
    </source>
</evidence>
<protein>
    <submittedName>
        <fullName evidence="2">Uncharacterized protein</fullName>
    </submittedName>
</protein>